<evidence type="ECO:0000256" key="3">
    <source>
        <dbReference type="SAM" id="MobiDB-lite"/>
    </source>
</evidence>
<evidence type="ECO:0000256" key="2">
    <source>
        <dbReference type="SAM" id="Coils"/>
    </source>
</evidence>
<keyword evidence="2" id="KW-0175">Coiled coil</keyword>
<dbReference type="CDD" id="cd21936">
    <property type="entry name" value="ZIP_TSC22D"/>
    <property type="match status" value="1"/>
</dbReference>
<dbReference type="Proteomes" id="UP001279410">
    <property type="component" value="Unassembled WGS sequence"/>
</dbReference>
<organism evidence="4 5">
    <name type="scientific">Lates japonicus</name>
    <name type="common">Japanese lates</name>
    <dbReference type="NCBI Taxonomy" id="270547"/>
    <lineage>
        <taxon>Eukaryota</taxon>
        <taxon>Metazoa</taxon>
        <taxon>Chordata</taxon>
        <taxon>Craniata</taxon>
        <taxon>Vertebrata</taxon>
        <taxon>Euteleostomi</taxon>
        <taxon>Actinopterygii</taxon>
        <taxon>Neopterygii</taxon>
        <taxon>Teleostei</taxon>
        <taxon>Neoteleostei</taxon>
        <taxon>Acanthomorphata</taxon>
        <taxon>Carangaria</taxon>
        <taxon>Carangaria incertae sedis</taxon>
        <taxon>Centropomidae</taxon>
        <taxon>Lates</taxon>
    </lineage>
</organism>
<dbReference type="Gene3D" id="1.20.5.490">
    <property type="entry name" value="Single helix bin"/>
    <property type="match status" value="1"/>
</dbReference>
<feature type="region of interest" description="Disordered" evidence="3">
    <location>
        <begin position="1"/>
        <end position="132"/>
    </location>
</feature>
<reference evidence="4" key="1">
    <citation type="submission" date="2022-08" db="EMBL/GenBank/DDBJ databases">
        <title>Genome sequencing of akame (Lates japonicus).</title>
        <authorList>
            <person name="Hashiguchi Y."/>
            <person name="Takahashi H."/>
        </authorList>
    </citation>
    <scope>NUCLEOTIDE SEQUENCE</scope>
    <source>
        <strain evidence="4">Kochi</strain>
    </source>
</reference>
<feature type="coiled-coil region" evidence="2">
    <location>
        <begin position="186"/>
        <end position="220"/>
    </location>
</feature>
<protein>
    <submittedName>
        <fullName evidence="4">TSC22 domain family protein 4-like isoform X1</fullName>
    </submittedName>
</protein>
<proteinExistence type="inferred from homology"/>
<dbReference type="InterPro" id="IPR047862">
    <property type="entry name" value="TSC22/BUN_CS"/>
</dbReference>
<dbReference type="PANTHER" id="PTHR12348:SF26">
    <property type="entry name" value="PROTEIN TSCT-1"/>
    <property type="match status" value="1"/>
</dbReference>
<evidence type="ECO:0000256" key="1">
    <source>
        <dbReference type="ARBA" id="ARBA00007908"/>
    </source>
</evidence>
<feature type="compositionally biased region" description="Pro residues" evidence="3">
    <location>
        <begin position="117"/>
        <end position="131"/>
    </location>
</feature>
<dbReference type="PROSITE" id="PS01289">
    <property type="entry name" value="TSC22"/>
    <property type="match status" value="1"/>
</dbReference>
<accession>A0AAD3RKA4</accession>
<evidence type="ECO:0000313" key="5">
    <source>
        <dbReference type="Proteomes" id="UP001279410"/>
    </source>
</evidence>
<dbReference type="GO" id="GO:0006357">
    <property type="term" value="P:regulation of transcription by RNA polymerase II"/>
    <property type="evidence" value="ECO:0007669"/>
    <property type="project" value="InterPro"/>
</dbReference>
<dbReference type="Pfam" id="PF01166">
    <property type="entry name" value="TSC22"/>
    <property type="match status" value="1"/>
</dbReference>
<dbReference type="SUPFAM" id="SSF58026">
    <property type="entry name" value="Delta-sleep-inducing peptide immunoreactive peptide"/>
    <property type="match status" value="1"/>
</dbReference>
<sequence length="310" mass="34116">MFGGVKKMMSGRRQSPSAVSDSAPQPRPQRRPPSTPPLPLRTLQLVAKQPEAPVVLRDRRKVRGQGSGVRESWPGTRPTTSEPKLRTSHRSVTLPSRAQPITEVQARSRNQSHTTPSAPPPAQNPLLPATPHPHWSVPVRAPPTGRGSEATMMSLLLFCHSASSNSLIAIDNKIEQAMDLVKSHLMLAVREEVELLREQIRDLQEKNQQLERENSETSCLRLSLSEAAGPLREEEDRMSPPPPPPHPSSTLFSLPVNGGSSPAAQTGDRDRPGRQTEREEDRETGGQTDRRSEGQTQAERETGLWFSAAV</sequence>
<name>A0AAD3RKA4_LATJO</name>
<dbReference type="EMBL" id="BRZM01000697">
    <property type="protein sequence ID" value="GLD71687.1"/>
    <property type="molecule type" value="Genomic_DNA"/>
</dbReference>
<feature type="compositionally biased region" description="Pro residues" evidence="3">
    <location>
        <begin position="25"/>
        <end position="39"/>
    </location>
</feature>
<comment type="similarity">
    <text evidence="1">Belongs to the TSC-22/Dip/Bun family.</text>
</comment>
<keyword evidence="5" id="KW-1185">Reference proteome</keyword>
<dbReference type="PANTHER" id="PTHR12348">
    <property type="entry name" value="TSC22"/>
    <property type="match status" value="1"/>
</dbReference>
<dbReference type="AlphaFoldDB" id="A0AAD3RKA4"/>
<feature type="region of interest" description="Disordered" evidence="3">
    <location>
        <begin position="229"/>
        <end position="310"/>
    </location>
</feature>
<gene>
    <name evidence="4" type="ORF">AKAME5_002300900</name>
</gene>
<feature type="compositionally biased region" description="Basic and acidic residues" evidence="3">
    <location>
        <begin position="267"/>
        <end position="302"/>
    </location>
</feature>
<feature type="compositionally biased region" description="Polar residues" evidence="3">
    <location>
        <begin position="12"/>
        <end position="23"/>
    </location>
</feature>
<dbReference type="InterPro" id="IPR000580">
    <property type="entry name" value="TSC22/Bun"/>
</dbReference>
<comment type="caution">
    <text evidence="4">The sequence shown here is derived from an EMBL/GenBank/DDBJ whole genome shotgun (WGS) entry which is preliminary data.</text>
</comment>
<evidence type="ECO:0000313" key="4">
    <source>
        <dbReference type="EMBL" id="GLD71687.1"/>
    </source>
</evidence>